<dbReference type="AlphaFoldDB" id="A0AA40FQC4"/>
<name>A0AA40FQC4_9HYME</name>
<proteinExistence type="predicted"/>
<organism evidence="1 2">
    <name type="scientific">Melipona bicolor</name>
    <dbReference type="NCBI Taxonomy" id="60889"/>
    <lineage>
        <taxon>Eukaryota</taxon>
        <taxon>Metazoa</taxon>
        <taxon>Ecdysozoa</taxon>
        <taxon>Arthropoda</taxon>
        <taxon>Hexapoda</taxon>
        <taxon>Insecta</taxon>
        <taxon>Pterygota</taxon>
        <taxon>Neoptera</taxon>
        <taxon>Endopterygota</taxon>
        <taxon>Hymenoptera</taxon>
        <taxon>Apocrita</taxon>
        <taxon>Aculeata</taxon>
        <taxon>Apoidea</taxon>
        <taxon>Anthophila</taxon>
        <taxon>Apidae</taxon>
        <taxon>Melipona</taxon>
    </lineage>
</organism>
<sequence>MIRSARPSPSLSSSLDTELFRKTLKTECLVNEKGFLAENWHFVSGKHTGRGGGTNFPATERFS</sequence>
<reference evidence="1" key="1">
    <citation type="submission" date="2021-10" db="EMBL/GenBank/DDBJ databases">
        <title>Melipona bicolor Genome sequencing and assembly.</title>
        <authorList>
            <person name="Araujo N.S."/>
            <person name="Arias M.C."/>
        </authorList>
    </citation>
    <scope>NUCLEOTIDE SEQUENCE</scope>
    <source>
        <strain evidence="1">USP_2M_L1-L4_2017</strain>
        <tissue evidence="1">Whole body</tissue>
    </source>
</reference>
<accession>A0AA40FQC4</accession>
<evidence type="ECO:0000313" key="2">
    <source>
        <dbReference type="Proteomes" id="UP001177670"/>
    </source>
</evidence>
<dbReference type="Proteomes" id="UP001177670">
    <property type="component" value="Unassembled WGS sequence"/>
</dbReference>
<gene>
    <name evidence="1" type="ORF">K0M31_008695</name>
</gene>
<evidence type="ECO:0000313" key="1">
    <source>
        <dbReference type="EMBL" id="KAK1123056.1"/>
    </source>
</evidence>
<dbReference type="EMBL" id="JAHYIQ010000021">
    <property type="protein sequence ID" value="KAK1123056.1"/>
    <property type="molecule type" value="Genomic_DNA"/>
</dbReference>
<comment type="caution">
    <text evidence="1">The sequence shown here is derived from an EMBL/GenBank/DDBJ whole genome shotgun (WGS) entry which is preliminary data.</text>
</comment>
<protein>
    <submittedName>
        <fullName evidence="1">Uncharacterized protein</fullName>
    </submittedName>
</protein>
<keyword evidence="2" id="KW-1185">Reference proteome</keyword>